<name>A0AA38XIC4_9EURO</name>
<protein>
    <submittedName>
        <fullName evidence="1">Uncharacterized protein</fullName>
    </submittedName>
</protein>
<organism evidence="1 2">
    <name type="scientific">Cladophialophora chaetospira</name>
    <dbReference type="NCBI Taxonomy" id="386627"/>
    <lineage>
        <taxon>Eukaryota</taxon>
        <taxon>Fungi</taxon>
        <taxon>Dikarya</taxon>
        <taxon>Ascomycota</taxon>
        <taxon>Pezizomycotina</taxon>
        <taxon>Eurotiomycetes</taxon>
        <taxon>Chaetothyriomycetidae</taxon>
        <taxon>Chaetothyriales</taxon>
        <taxon>Herpotrichiellaceae</taxon>
        <taxon>Cladophialophora</taxon>
    </lineage>
</organism>
<comment type="caution">
    <text evidence="1">The sequence shown here is derived from an EMBL/GenBank/DDBJ whole genome shotgun (WGS) entry which is preliminary data.</text>
</comment>
<evidence type="ECO:0000313" key="2">
    <source>
        <dbReference type="Proteomes" id="UP001172673"/>
    </source>
</evidence>
<sequence>MSSLRSSTLPVLTGAMGTLGLATGLYSFSAPIDADRIFGIIVPKSVSSSKELQTWQAAQTSARGVRNVASGLAIIGITSFWQFSSLCQATPVASTVAKRCLGIVFLSGVITSAGDGIIITQFARGDSTSEEAKEVGKKAGFGHIVTTIPILALGVACFFT</sequence>
<accession>A0AA38XIC4</accession>
<evidence type="ECO:0000313" key="1">
    <source>
        <dbReference type="EMBL" id="KAJ9614010.1"/>
    </source>
</evidence>
<dbReference type="Proteomes" id="UP001172673">
    <property type="component" value="Unassembled WGS sequence"/>
</dbReference>
<dbReference type="AlphaFoldDB" id="A0AA38XIC4"/>
<reference evidence="1" key="1">
    <citation type="submission" date="2022-10" db="EMBL/GenBank/DDBJ databases">
        <title>Culturing micro-colonial fungi from biological soil crusts in the Mojave desert and describing Neophaeococcomyces mojavensis, and introducing the new genera and species Taxawa tesnikishii.</title>
        <authorList>
            <person name="Kurbessoian T."/>
            <person name="Stajich J.E."/>
        </authorList>
    </citation>
    <scope>NUCLEOTIDE SEQUENCE</scope>
    <source>
        <strain evidence="1">TK_41</strain>
    </source>
</reference>
<proteinExistence type="predicted"/>
<dbReference type="InterPro" id="IPR025363">
    <property type="entry name" value="DUF4267"/>
</dbReference>
<gene>
    <name evidence="1" type="ORF">H2200_002146</name>
</gene>
<dbReference type="EMBL" id="JAPDRK010000003">
    <property type="protein sequence ID" value="KAJ9614010.1"/>
    <property type="molecule type" value="Genomic_DNA"/>
</dbReference>
<dbReference type="Pfam" id="PF14087">
    <property type="entry name" value="DUF4267"/>
    <property type="match status" value="1"/>
</dbReference>
<keyword evidence="2" id="KW-1185">Reference proteome</keyword>